<evidence type="ECO:0000313" key="1">
    <source>
        <dbReference type="EMBL" id="KAK8205597.1"/>
    </source>
</evidence>
<reference evidence="1" key="1">
    <citation type="submission" date="2024-02" db="EMBL/GenBank/DDBJ databases">
        <title>Metagenome Assembled Genome of Zalaria obscura JY119.</title>
        <authorList>
            <person name="Vighnesh L."/>
            <person name="Jagadeeshwari U."/>
            <person name="Venkata Ramana C."/>
            <person name="Sasikala C."/>
        </authorList>
    </citation>
    <scope>NUCLEOTIDE SEQUENCE</scope>
    <source>
        <strain evidence="1">JY119</strain>
    </source>
</reference>
<dbReference type="Proteomes" id="UP001320706">
    <property type="component" value="Unassembled WGS sequence"/>
</dbReference>
<accession>A0ACC3SCC4</accession>
<name>A0ACC3SCC4_9PEZI</name>
<evidence type="ECO:0000313" key="2">
    <source>
        <dbReference type="Proteomes" id="UP001320706"/>
    </source>
</evidence>
<organism evidence="1 2">
    <name type="scientific">Zalaria obscura</name>
    <dbReference type="NCBI Taxonomy" id="2024903"/>
    <lineage>
        <taxon>Eukaryota</taxon>
        <taxon>Fungi</taxon>
        <taxon>Dikarya</taxon>
        <taxon>Ascomycota</taxon>
        <taxon>Pezizomycotina</taxon>
        <taxon>Dothideomycetes</taxon>
        <taxon>Dothideomycetidae</taxon>
        <taxon>Dothideales</taxon>
        <taxon>Zalariaceae</taxon>
        <taxon>Zalaria</taxon>
    </lineage>
</organism>
<sequence length="221" mass="24157">MLCIPLPIPDSDLLPRGKAMTANYHGHRSVCRGNEGLNHVAIGDILGSYNSCTAVPVTLLCHIGGCRAGSAFSQPVQVKCQSRFGLRKLQQLHLDLPSYHFNRVTNHHHGPQRSNSTAKATAQESTTPAQTLVVAEASTAYMSSSYRRECALADSECTRREETLPDDLDELEALLAREREEVADKVRRNIELIKAPISPTVSSQGLIAIGDAIKQFDQAVR</sequence>
<dbReference type="EMBL" id="JAMKPW020000023">
    <property type="protein sequence ID" value="KAK8205597.1"/>
    <property type="molecule type" value="Genomic_DNA"/>
</dbReference>
<proteinExistence type="predicted"/>
<protein>
    <submittedName>
        <fullName evidence="1">Uncharacterized protein</fullName>
    </submittedName>
</protein>
<comment type="caution">
    <text evidence="1">The sequence shown here is derived from an EMBL/GenBank/DDBJ whole genome shotgun (WGS) entry which is preliminary data.</text>
</comment>
<keyword evidence="2" id="KW-1185">Reference proteome</keyword>
<gene>
    <name evidence="1" type="ORF">M8818_004773</name>
</gene>